<gene>
    <name evidence="2" type="ORF">PoB_000335300</name>
</gene>
<name>A0AAV3Y2K5_9GAST</name>
<evidence type="ECO:0000256" key="1">
    <source>
        <dbReference type="SAM" id="MobiDB-lite"/>
    </source>
</evidence>
<organism evidence="2 3">
    <name type="scientific">Plakobranchus ocellatus</name>
    <dbReference type="NCBI Taxonomy" id="259542"/>
    <lineage>
        <taxon>Eukaryota</taxon>
        <taxon>Metazoa</taxon>
        <taxon>Spiralia</taxon>
        <taxon>Lophotrochozoa</taxon>
        <taxon>Mollusca</taxon>
        <taxon>Gastropoda</taxon>
        <taxon>Heterobranchia</taxon>
        <taxon>Euthyneura</taxon>
        <taxon>Panpulmonata</taxon>
        <taxon>Sacoglossa</taxon>
        <taxon>Placobranchoidea</taxon>
        <taxon>Plakobranchidae</taxon>
        <taxon>Plakobranchus</taxon>
    </lineage>
</organism>
<accession>A0AAV3Y2K5</accession>
<evidence type="ECO:0000313" key="2">
    <source>
        <dbReference type="EMBL" id="GFN76847.1"/>
    </source>
</evidence>
<dbReference type="Proteomes" id="UP000735302">
    <property type="component" value="Unassembled WGS sequence"/>
</dbReference>
<proteinExistence type="predicted"/>
<feature type="region of interest" description="Disordered" evidence="1">
    <location>
        <begin position="11"/>
        <end position="30"/>
    </location>
</feature>
<dbReference type="EMBL" id="BLXT01000427">
    <property type="protein sequence ID" value="GFN76847.1"/>
    <property type="molecule type" value="Genomic_DNA"/>
</dbReference>
<sequence>MLMIIDDKVLDDDDDDDDDGGGGGGSDDLECAKLAPDHVYDLNDLNMQVKEEQVASDIHGRLQHKLRHRGAGLCPGGVATLHFGGGVNLAGRKQVFETKTKQKSLSIGAHSIKKLAMPFSDC</sequence>
<reference evidence="2 3" key="1">
    <citation type="journal article" date="2021" name="Elife">
        <title>Chloroplast acquisition without the gene transfer in kleptoplastic sea slugs, Plakobranchus ocellatus.</title>
        <authorList>
            <person name="Maeda T."/>
            <person name="Takahashi S."/>
            <person name="Yoshida T."/>
            <person name="Shimamura S."/>
            <person name="Takaki Y."/>
            <person name="Nagai Y."/>
            <person name="Toyoda A."/>
            <person name="Suzuki Y."/>
            <person name="Arimoto A."/>
            <person name="Ishii H."/>
            <person name="Satoh N."/>
            <person name="Nishiyama T."/>
            <person name="Hasebe M."/>
            <person name="Maruyama T."/>
            <person name="Minagawa J."/>
            <person name="Obokata J."/>
            <person name="Shigenobu S."/>
        </authorList>
    </citation>
    <scope>NUCLEOTIDE SEQUENCE [LARGE SCALE GENOMIC DNA]</scope>
</reference>
<protein>
    <submittedName>
        <fullName evidence="2">Uncharacterized protein</fullName>
    </submittedName>
</protein>
<comment type="caution">
    <text evidence="2">The sequence shown here is derived from an EMBL/GenBank/DDBJ whole genome shotgun (WGS) entry which is preliminary data.</text>
</comment>
<dbReference type="AlphaFoldDB" id="A0AAV3Y2K5"/>
<keyword evidence="3" id="KW-1185">Reference proteome</keyword>
<evidence type="ECO:0000313" key="3">
    <source>
        <dbReference type="Proteomes" id="UP000735302"/>
    </source>
</evidence>
<feature type="compositionally biased region" description="Acidic residues" evidence="1">
    <location>
        <begin position="11"/>
        <end position="20"/>
    </location>
</feature>